<dbReference type="CDD" id="cd01948">
    <property type="entry name" value="EAL"/>
    <property type="match status" value="1"/>
</dbReference>
<dbReference type="EMBL" id="JAPDDP010000040">
    <property type="protein sequence ID" value="MDA0182749.1"/>
    <property type="molecule type" value="Genomic_DNA"/>
</dbReference>
<sequence>MTSATAAMDGVRLLSHRPSVLYKVEHLATEPAAGDIAVEGLLLAGPGWDERLRTLIKALSVSERACLFAIRLADEQSLPVPAETLLDRTRTDWFPEFLSHGRMRPHFQPIVDLTTGLAYGREALMRGMLGAVELRGGELLAAAEAHDALFSFDYRARTAALEVGLPLLPPGEILFVNVDPRASLDVESTMRTTWPVVGRLNADPSRICLELVKPERCLDRDLLLAITTEHRKRGALVALDDLSGGPDSLACLELIKPDVAKIDTALTSGIQHSVGRRALVKALVECAHELGAKVVAEGVERVDEFRAMAELGVDLGQGFYFGQPTEKPMAVDTRLVRPSAY</sequence>
<dbReference type="SUPFAM" id="SSF141868">
    <property type="entry name" value="EAL domain-like"/>
    <property type="match status" value="1"/>
</dbReference>
<dbReference type="Proteomes" id="UP001147653">
    <property type="component" value="Unassembled WGS sequence"/>
</dbReference>
<keyword evidence="3" id="KW-1185">Reference proteome</keyword>
<evidence type="ECO:0000313" key="3">
    <source>
        <dbReference type="Proteomes" id="UP001147653"/>
    </source>
</evidence>
<dbReference type="Gene3D" id="3.20.20.450">
    <property type="entry name" value="EAL domain"/>
    <property type="match status" value="1"/>
</dbReference>
<dbReference type="PANTHER" id="PTHR33121">
    <property type="entry name" value="CYCLIC DI-GMP PHOSPHODIESTERASE PDEF"/>
    <property type="match status" value="1"/>
</dbReference>
<dbReference type="InterPro" id="IPR050706">
    <property type="entry name" value="Cyclic-di-GMP_PDE-like"/>
</dbReference>
<name>A0A9X3S8W9_9ACTN</name>
<dbReference type="InterPro" id="IPR035919">
    <property type="entry name" value="EAL_sf"/>
</dbReference>
<accession>A0A9X3S8W9</accession>
<dbReference type="Pfam" id="PF00563">
    <property type="entry name" value="EAL"/>
    <property type="match status" value="1"/>
</dbReference>
<reference evidence="2" key="1">
    <citation type="submission" date="2022-10" db="EMBL/GenBank/DDBJ databases">
        <title>The WGS of Solirubrobacter phytolaccae KCTC 29190.</title>
        <authorList>
            <person name="Jiang Z."/>
        </authorList>
    </citation>
    <scope>NUCLEOTIDE SEQUENCE</scope>
    <source>
        <strain evidence="2">KCTC 29190</strain>
    </source>
</reference>
<protein>
    <submittedName>
        <fullName evidence="2">EAL domain-containing protein</fullName>
    </submittedName>
</protein>
<evidence type="ECO:0000259" key="1">
    <source>
        <dbReference type="PROSITE" id="PS50883"/>
    </source>
</evidence>
<proteinExistence type="predicted"/>
<dbReference type="GO" id="GO:0071111">
    <property type="term" value="F:cyclic-guanylate-specific phosphodiesterase activity"/>
    <property type="evidence" value="ECO:0007669"/>
    <property type="project" value="InterPro"/>
</dbReference>
<dbReference type="PROSITE" id="PS50883">
    <property type="entry name" value="EAL"/>
    <property type="match status" value="1"/>
</dbReference>
<organism evidence="2 3">
    <name type="scientific">Solirubrobacter phytolaccae</name>
    <dbReference type="NCBI Taxonomy" id="1404360"/>
    <lineage>
        <taxon>Bacteria</taxon>
        <taxon>Bacillati</taxon>
        <taxon>Actinomycetota</taxon>
        <taxon>Thermoleophilia</taxon>
        <taxon>Solirubrobacterales</taxon>
        <taxon>Solirubrobacteraceae</taxon>
        <taxon>Solirubrobacter</taxon>
    </lineage>
</organism>
<gene>
    <name evidence="2" type="ORF">OJ997_20725</name>
</gene>
<dbReference type="PANTHER" id="PTHR33121:SF76">
    <property type="entry name" value="SIGNALING PROTEIN"/>
    <property type="match status" value="1"/>
</dbReference>
<dbReference type="SMART" id="SM00052">
    <property type="entry name" value="EAL"/>
    <property type="match status" value="1"/>
</dbReference>
<dbReference type="InterPro" id="IPR001633">
    <property type="entry name" value="EAL_dom"/>
</dbReference>
<dbReference type="AlphaFoldDB" id="A0A9X3S8W9"/>
<comment type="caution">
    <text evidence="2">The sequence shown here is derived from an EMBL/GenBank/DDBJ whole genome shotgun (WGS) entry which is preliminary data.</text>
</comment>
<dbReference type="RefSeq" id="WP_270027130.1">
    <property type="nucleotide sequence ID" value="NZ_JAPDDP010000040.1"/>
</dbReference>
<feature type="domain" description="EAL" evidence="1">
    <location>
        <begin position="87"/>
        <end position="338"/>
    </location>
</feature>
<evidence type="ECO:0000313" key="2">
    <source>
        <dbReference type="EMBL" id="MDA0182749.1"/>
    </source>
</evidence>